<gene>
    <name evidence="2" type="ORF">FHS57_000962</name>
</gene>
<keyword evidence="3" id="KW-1185">Reference proteome</keyword>
<evidence type="ECO:0000313" key="3">
    <source>
        <dbReference type="Proteomes" id="UP000541352"/>
    </source>
</evidence>
<dbReference type="PROSITE" id="PS51257">
    <property type="entry name" value="PROKAR_LIPOPROTEIN"/>
    <property type="match status" value="1"/>
</dbReference>
<protein>
    <recommendedName>
        <fullName evidence="4">Lipocalin-like domain-containing protein</fullName>
    </recommendedName>
</protein>
<organism evidence="2 3">
    <name type="scientific">Runella defluvii</name>
    <dbReference type="NCBI Taxonomy" id="370973"/>
    <lineage>
        <taxon>Bacteria</taxon>
        <taxon>Pseudomonadati</taxon>
        <taxon>Bacteroidota</taxon>
        <taxon>Cytophagia</taxon>
        <taxon>Cytophagales</taxon>
        <taxon>Spirosomataceae</taxon>
        <taxon>Runella</taxon>
    </lineage>
</organism>
<evidence type="ECO:0000313" key="2">
    <source>
        <dbReference type="EMBL" id="MBB3836980.1"/>
    </source>
</evidence>
<evidence type="ECO:0008006" key="4">
    <source>
        <dbReference type="Google" id="ProtNLM"/>
    </source>
</evidence>
<reference evidence="2 3" key="1">
    <citation type="submission" date="2020-08" db="EMBL/GenBank/DDBJ databases">
        <title>Genomic Encyclopedia of Type Strains, Phase IV (KMG-IV): sequencing the most valuable type-strain genomes for metagenomic binning, comparative biology and taxonomic classification.</title>
        <authorList>
            <person name="Goeker M."/>
        </authorList>
    </citation>
    <scope>NUCLEOTIDE SEQUENCE [LARGE SCALE GENOMIC DNA]</scope>
    <source>
        <strain evidence="2 3">DSM 17976</strain>
    </source>
</reference>
<dbReference type="RefSeq" id="WP_183971720.1">
    <property type="nucleotide sequence ID" value="NZ_JACIBY010000001.1"/>
</dbReference>
<feature type="chain" id="PRO_5031042972" description="Lipocalin-like domain-containing protein" evidence="1">
    <location>
        <begin position="19"/>
        <end position="152"/>
    </location>
</feature>
<keyword evidence="1" id="KW-0732">Signal</keyword>
<accession>A0A7W5ZHZ9</accession>
<sequence>MKKIAIACVLLSSLIACSPDPNQSTTAEFPIIGTWKLLSGTTIKGNDTTRTDYTKGQEMIKIISPTHFAFLRHDLQHGKDSTADYSAGGGRVTIGEKNYTEYLDYFNVREWEGGKFDFEYDISGDTLTITGIEKVEKLGVNHLNIETYIRQK</sequence>
<dbReference type="Proteomes" id="UP000541352">
    <property type="component" value="Unassembled WGS sequence"/>
</dbReference>
<feature type="signal peptide" evidence="1">
    <location>
        <begin position="1"/>
        <end position="18"/>
    </location>
</feature>
<dbReference type="AlphaFoldDB" id="A0A7W5ZHZ9"/>
<proteinExistence type="predicted"/>
<dbReference type="EMBL" id="JACIBY010000001">
    <property type="protein sequence ID" value="MBB3836980.1"/>
    <property type="molecule type" value="Genomic_DNA"/>
</dbReference>
<evidence type="ECO:0000256" key="1">
    <source>
        <dbReference type="SAM" id="SignalP"/>
    </source>
</evidence>
<name>A0A7W5ZHZ9_9BACT</name>
<comment type="caution">
    <text evidence="2">The sequence shown here is derived from an EMBL/GenBank/DDBJ whole genome shotgun (WGS) entry which is preliminary data.</text>
</comment>